<accession>A0A285EBJ3</accession>
<dbReference type="EMBL" id="OBDO01000004">
    <property type="protein sequence ID" value="SNX96347.1"/>
    <property type="molecule type" value="Genomic_DNA"/>
</dbReference>
<protein>
    <submittedName>
        <fullName evidence="2">Uncharacterized protein</fullName>
    </submittedName>
</protein>
<evidence type="ECO:0000313" key="2">
    <source>
        <dbReference type="EMBL" id="SNX96347.1"/>
    </source>
</evidence>
<proteinExistence type="predicted"/>
<organism evidence="2 3">
    <name type="scientific">Geodermatophilus sabuli</name>
    <dbReference type="NCBI Taxonomy" id="1564158"/>
    <lineage>
        <taxon>Bacteria</taxon>
        <taxon>Bacillati</taxon>
        <taxon>Actinomycetota</taxon>
        <taxon>Actinomycetes</taxon>
        <taxon>Geodermatophilales</taxon>
        <taxon>Geodermatophilaceae</taxon>
        <taxon>Geodermatophilus</taxon>
    </lineage>
</organism>
<evidence type="ECO:0000313" key="3">
    <source>
        <dbReference type="Proteomes" id="UP000219514"/>
    </source>
</evidence>
<evidence type="ECO:0000256" key="1">
    <source>
        <dbReference type="SAM" id="MobiDB-lite"/>
    </source>
</evidence>
<sequence>MSHGSTEVLPVTGSLTPRGRHGRLPAAGRPGGHGVAVLVESV</sequence>
<feature type="region of interest" description="Disordered" evidence="1">
    <location>
        <begin position="1"/>
        <end position="33"/>
    </location>
</feature>
<keyword evidence="3" id="KW-1185">Reference proteome</keyword>
<name>A0A285EBJ3_9ACTN</name>
<gene>
    <name evidence="2" type="ORF">SAMN06893097_10461</name>
</gene>
<dbReference type="Proteomes" id="UP000219514">
    <property type="component" value="Unassembled WGS sequence"/>
</dbReference>
<dbReference type="RefSeq" id="WP_260180063.1">
    <property type="nucleotide sequence ID" value="NZ_JACHXB010000002.1"/>
</dbReference>
<reference evidence="2 3" key="1">
    <citation type="submission" date="2017-09" db="EMBL/GenBank/DDBJ databases">
        <authorList>
            <person name="Ehlers B."/>
            <person name="Leendertz F.H."/>
        </authorList>
    </citation>
    <scope>NUCLEOTIDE SEQUENCE [LARGE SCALE GENOMIC DNA]</scope>
    <source>
        <strain evidence="2 3">DSM 46844</strain>
    </source>
</reference>
<dbReference type="AlphaFoldDB" id="A0A285EBJ3"/>